<evidence type="ECO:0000313" key="8">
    <source>
        <dbReference type="Proteomes" id="UP001224775"/>
    </source>
</evidence>
<dbReference type="Pfam" id="PF00004">
    <property type="entry name" value="AAA"/>
    <property type="match status" value="1"/>
</dbReference>
<keyword evidence="2" id="KW-0547">Nucleotide-binding</keyword>
<evidence type="ECO:0000256" key="1">
    <source>
        <dbReference type="ARBA" id="ARBA00006914"/>
    </source>
</evidence>
<protein>
    <submittedName>
        <fullName evidence="7">Fidgetin-like protein 1</fullName>
        <ecNumber evidence="7">3.6.4.-</ecNumber>
    </submittedName>
</protein>
<dbReference type="Pfam" id="PF17862">
    <property type="entry name" value="AAA_lid_3"/>
    <property type="match status" value="1"/>
</dbReference>
<feature type="compositionally biased region" description="Basic and acidic residues" evidence="4">
    <location>
        <begin position="645"/>
        <end position="655"/>
    </location>
</feature>
<feature type="domain" description="ATPase AAA-type core" evidence="5">
    <location>
        <begin position="439"/>
        <end position="535"/>
    </location>
</feature>
<dbReference type="SUPFAM" id="SSF52540">
    <property type="entry name" value="P-loop containing nucleoside triphosphate hydrolases"/>
    <property type="match status" value="1"/>
</dbReference>
<feature type="region of interest" description="Disordered" evidence="4">
    <location>
        <begin position="357"/>
        <end position="376"/>
    </location>
</feature>
<dbReference type="InterPro" id="IPR003959">
    <property type="entry name" value="ATPase_AAA_core"/>
</dbReference>
<dbReference type="GO" id="GO:0016887">
    <property type="term" value="F:ATP hydrolysis activity"/>
    <property type="evidence" value="ECO:0007669"/>
    <property type="project" value="InterPro"/>
</dbReference>
<dbReference type="GO" id="GO:0005524">
    <property type="term" value="F:ATP binding"/>
    <property type="evidence" value="ECO:0007669"/>
    <property type="project" value="UniProtKB-KW"/>
</dbReference>
<name>A0AAD8Y6J7_9STRA</name>
<evidence type="ECO:0000256" key="3">
    <source>
        <dbReference type="ARBA" id="ARBA00022840"/>
    </source>
</evidence>
<accession>A0AAD8Y6J7</accession>
<organism evidence="7 8">
    <name type="scientific">Skeletonema marinoi</name>
    <dbReference type="NCBI Taxonomy" id="267567"/>
    <lineage>
        <taxon>Eukaryota</taxon>
        <taxon>Sar</taxon>
        <taxon>Stramenopiles</taxon>
        <taxon>Ochrophyta</taxon>
        <taxon>Bacillariophyta</taxon>
        <taxon>Coscinodiscophyceae</taxon>
        <taxon>Thalassiosirophycidae</taxon>
        <taxon>Thalassiosirales</taxon>
        <taxon>Skeletonemataceae</taxon>
        <taxon>Skeletonema</taxon>
        <taxon>Skeletonema marinoi-dohrnii complex</taxon>
    </lineage>
</organism>
<dbReference type="Gene3D" id="1.10.8.60">
    <property type="match status" value="1"/>
</dbReference>
<keyword evidence="8" id="KW-1185">Reference proteome</keyword>
<evidence type="ECO:0000259" key="5">
    <source>
        <dbReference type="Pfam" id="PF00004"/>
    </source>
</evidence>
<feature type="compositionally biased region" description="Polar residues" evidence="4">
    <location>
        <begin position="30"/>
        <end position="51"/>
    </location>
</feature>
<feature type="region of interest" description="Disordered" evidence="4">
    <location>
        <begin position="645"/>
        <end position="707"/>
    </location>
</feature>
<keyword evidence="3" id="KW-0067">ATP-binding</keyword>
<dbReference type="Proteomes" id="UP001224775">
    <property type="component" value="Unassembled WGS sequence"/>
</dbReference>
<feature type="compositionally biased region" description="Low complexity" evidence="4">
    <location>
        <begin position="657"/>
        <end position="681"/>
    </location>
</feature>
<evidence type="ECO:0000256" key="2">
    <source>
        <dbReference type="ARBA" id="ARBA00022741"/>
    </source>
</evidence>
<proteinExistence type="inferred from homology"/>
<dbReference type="EMBL" id="JATAAI010000016">
    <property type="protein sequence ID" value="KAK1740118.1"/>
    <property type="molecule type" value="Genomic_DNA"/>
</dbReference>
<feature type="region of interest" description="Disordered" evidence="4">
    <location>
        <begin position="180"/>
        <end position="257"/>
    </location>
</feature>
<feature type="domain" description="AAA ATPase AAA+ lid" evidence="6">
    <location>
        <begin position="558"/>
        <end position="591"/>
    </location>
</feature>
<evidence type="ECO:0000256" key="4">
    <source>
        <dbReference type="SAM" id="MobiDB-lite"/>
    </source>
</evidence>
<dbReference type="InterPro" id="IPR027417">
    <property type="entry name" value="P-loop_NTPase"/>
</dbReference>
<sequence>MAEVLRVSSTSSEEDTDVAAVTAAAAMPTPLQTAGRSTRSSRVSLSPGNKGTRTSTITETRSSDEKISSRVCDIWNVIRHDGWKSRNGKLFDWLFVPPAINKLIQDKEITYKDLLLVGTDGDHYADGWMKLGEMFLTYGTNHAPKNLSRTPPNPLLEGYTIERLYDELIFEVPAKPAAASKSTESIGVGDTFTPIGSTSTGSNPAVSEANSNATKRKQDKPKSTSSRKKKKKNSPASSTAAAAGGVSPIEGGSPNASNFFEEAQKRYFEYAALETEKKNQEAEIKELVNKVHGLEGQMKEKGEELSAMMAQLTEKTDAIKHLEDKVEALKRGKLALDDEVEALKRGKHALETENRQLKSDMERLRRRSSPPSDDEDILRGLDKELIEKINNQIVNNGEEVTLDQIAGLENAKETVHQLVTYPMKRPDLFTGLRACPKGLLKWLGEGEKLVKTLFAVAAYQAPSIVFIDEVDSMLTQRRADEDDAIRRMKTEFLVQLDGAGNRREGHVLVMGATNRPQDLDEGARRRFAKRLYLPLPNQPARETLLRTLVAKNSHSLKDDDFVNLSRDTEGYSGADLKNLCNDASFGPMRTLSPEAMMSISPDDVPPISYEHFCRSLRITSPSIVFTMCHMGKRTMGQAASKAKEAATRAAKDTRLSKAIQTQQTKAAAESQWKQTTSSTTQEYSGGEYSPTRGHNHPPTNNNEKMPEMPPDLIKFLNDAGPLQRTVDKELTSTKVYDALVTDETTREEHTKQANLRVRRRMPIVSYKDHDDLIKNDERRNSKILEEDVVDDGTMTTRTTNFSTRDRSKNVVDFGLDRMEMFRLALKLKELKVNSAEWKEEVESEFKQIRRKKILSSKGDMKDFGQLKDFALFENAMQFIGVPVLMKDEEDDIIGVKSGKVEDLKFSGMKEVPEEKVIFVMKAEGKKESNSSTQ</sequence>
<reference evidence="7" key="1">
    <citation type="submission" date="2023-06" db="EMBL/GenBank/DDBJ databases">
        <title>Survivors Of The Sea: Transcriptome response of Skeletonema marinoi to long-term dormancy.</title>
        <authorList>
            <person name="Pinder M.I.M."/>
            <person name="Kourtchenko O."/>
            <person name="Robertson E.K."/>
            <person name="Larsson T."/>
            <person name="Maumus F."/>
            <person name="Osuna-Cruz C.M."/>
            <person name="Vancaester E."/>
            <person name="Stenow R."/>
            <person name="Vandepoele K."/>
            <person name="Ploug H."/>
            <person name="Bruchert V."/>
            <person name="Godhe A."/>
            <person name="Topel M."/>
        </authorList>
    </citation>
    <scope>NUCLEOTIDE SEQUENCE</scope>
    <source>
        <strain evidence="7">R05AC</strain>
    </source>
</reference>
<dbReference type="PANTHER" id="PTHR23074:SF17">
    <property type="entry name" value="FIDGETIN-LIKE PROTEIN 1"/>
    <property type="match status" value="1"/>
</dbReference>
<dbReference type="AlphaFoldDB" id="A0AAD8Y6J7"/>
<gene>
    <name evidence="7" type="ORF">QTG54_009068</name>
</gene>
<dbReference type="FunFam" id="1.10.8.60:FF:000022">
    <property type="entry name" value="Fidgetin like 1"/>
    <property type="match status" value="1"/>
</dbReference>
<evidence type="ECO:0000313" key="7">
    <source>
        <dbReference type="EMBL" id="KAK1740118.1"/>
    </source>
</evidence>
<dbReference type="InterPro" id="IPR050304">
    <property type="entry name" value="MT-severing_AAA_ATPase"/>
</dbReference>
<dbReference type="Gene3D" id="3.40.50.300">
    <property type="entry name" value="P-loop containing nucleotide triphosphate hydrolases"/>
    <property type="match status" value="2"/>
</dbReference>
<dbReference type="InterPro" id="IPR041569">
    <property type="entry name" value="AAA_lid_3"/>
</dbReference>
<feature type="compositionally biased region" description="Polar residues" evidence="4">
    <location>
        <begin position="194"/>
        <end position="213"/>
    </location>
</feature>
<dbReference type="EC" id="3.6.4.-" evidence="7"/>
<feature type="compositionally biased region" description="Low complexity" evidence="4">
    <location>
        <begin position="234"/>
        <end position="243"/>
    </location>
</feature>
<comment type="caution">
    <text evidence="7">The sequence shown here is derived from an EMBL/GenBank/DDBJ whole genome shotgun (WGS) entry which is preliminary data.</text>
</comment>
<feature type="region of interest" description="Disordered" evidence="4">
    <location>
        <begin position="23"/>
        <end position="62"/>
    </location>
</feature>
<keyword evidence="7" id="KW-0378">Hydrolase</keyword>
<comment type="similarity">
    <text evidence="1">Belongs to the AAA ATPase family.</text>
</comment>
<feature type="compositionally biased region" description="Basic residues" evidence="4">
    <location>
        <begin position="214"/>
        <end position="233"/>
    </location>
</feature>
<dbReference type="PANTHER" id="PTHR23074">
    <property type="entry name" value="AAA DOMAIN-CONTAINING"/>
    <property type="match status" value="1"/>
</dbReference>
<evidence type="ECO:0000259" key="6">
    <source>
        <dbReference type="Pfam" id="PF17862"/>
    </source>
</evidence>